<evidence type="ECO:0000313" key="1">
    <source>
        <dbReference type="EMBL" id="PIS40214.1"/>
    </source>
</evidence>
<gene>
    <name evidence="1" type="ORF">COT32_01015</name>
</gene>
<dbReference type="Gene3D" id="3.10.450.620">
    <property type="entry name" value="JHP933, nucleotidyltransferase-like core domain"/>
    <property type="match status" value="1"/>
</dbReference>
<reference evidence="2" key="1">
    <citation type="submission" date="2017-09" db="EMBL/GenBank/DDBJ databases">
        <title>Depth-based differentiation of microbial function through sediment-hosted aquifers and enrichment of novel symbionts in the deep terrestrial subsurface.</title>
        <authorList>
            <person name="Probst A.J."/>
            <person name="Ladd B."/>
            <person name="Jarett J.K."/>
            <person name="Geller-Mcgrath D.E."/>
            <person name="Sieber C.M.K."/>
            <person name="Emerson J.B."/>
            <person name="Anantharaman K."/>
            <person name="Thomas B.C."/>
            <person name="Malmstrom R."/>
            <person name="Stieglmeier M."/>
            <person name="Klingl A."/>
            <person name="Woyke T."/>
            <person name="Ryan C.M."/>
            <person name="Banfield J.F."/>
        </authorList>
    </citation>
    <scope>NUCLEOTIDE SEQUENCE [LARGE SCALE GENOMIC DNA]</scope>
</reference>
<protein>
    <recommendedName>
        <fullName evidence="3">Nucleotidyl transferase AbiEii/AbiGii toxin family protein</fullName>
    </recommendedName>
</protein>
<proteinExistence type="predicted"/>
<evidence type="ECO:0000313" key="2">
    <source>
        <dbReference type="Proteomes" id="UP000231472"/>
    </source>
</evidence>
<dbReference type="AlphaFoldDB" id="A0A2H0YNY7"/>
<dbReference type="EMBL" id="PEYC01000020">
    <property type="protein sequence ID" value="PIS40214.1"/>
    <property type="molecule type" value="Genomic_DNA"/>
</dbReference>
<organism evidence="1 2">
    <name type="scientific">Candidatus Nealsonbacteria bacterium CG08_land_8_20_14_0_20_36_22</name>
    <dbReference type="NCBI Taxonomy" id="1974704"/>
    <lineage>
        <taxon>Bacteria</taxon>
        <taxon>Candidatus Nealsoniibacteriota</taxon>
    </lineage>
</organism>
<sequence>MEDFILNWNQKKILRNLSFLKKYGFYLAGGTALALQFGHRTSKDLDFYTKKNFNPVKIVKEFRKVFKKDLKGPRSAEDTLWLKIKDTDLSFFRYPYLLIRPLVSYETVKLTSAEDIIAMKIEAIITRGKKRDFVDMYFAMRRYGIKKVLGFFKEKYPEVFNEYNCVTALTYFEDAEKKEQGRKRVYIYSGVTWPAIKKYITEEVKKYQLSLIKK</sequence>
<evidence type="ECO:0008006" key="3">
    <source>
        <dbReference type="Google" id="ProtNLM"/>
    </source>
</evidence>
<dbReference type="Pfam" id="PF08843">
    <property type="entry name" value="AbiEii"/>
    <property type="match status" value="1"/>
</dbReference>
<accession>A0A2H0YNY7</accession>
<dbReference type="InterPro" id="IPR014942">
    <property type="entry name" value="AbiEii"/>
</dbReference>
<name>A0A2H0YNY7_9BACT</name>
<dbReference type="Proteomes" id="UP000231472">
    <property type="component" value="Unassembled WGS sequence"/>
</dbReference>
<comment type="caution">
    <text evidence="1">The sequence shown here is derived from an EMBL/GenBank/DDBJ whole genome shotgun (WGS) entry which is preliminary data.</text>
</comment>